<organism evidence="1 2">
    <name type="scientific">Enterococcus phage ECP3</name>
    <dbReference type="NCBI Taxonomy" id="1498168"/>
    <lineage>
        <taxon>Viruses</taxon>
        <taxon>Duplodnaviria</taxon>
        <taxon>Heunggongvirae</taxon>
        <taxon>Uroviricota</taxon>
        <taxon>Caudoviricetes</taxon>
        <taxon>Herelleviridae</taxon>
        <taxon>Brockvirinae</taxon>
        <taxon>Kochikohdavirus</taxon>
        <taxon>Kochikohdavirus ECP3</taxon>
    </lineage>
</organism>
<dbReference type="GeneID" id="24628231"/>
<reference evidence="1" key="1">
    <citation type="submission" date="2014-05" db="EMBL/GenBank/DDBJ databases">
        <title>Complete genome sequence of Enterococcus faecalis bacteriophage ECP3.</title>
        <authorList>
            <person name="Kang H.-Y."/>
            <person name="Kim S."/>
            <person name="Kim J."/>
        </authorList>
    </citation>
    <scope>NUCLEOTIDE SEQUENCE [LARGE SCALE GENOMIC DNA]</scope>
    <source>
        <strain evidence="1">ECP3</strain>
    </source>
</reference>
<keyword evidence="2" id="KW-1185">Reference proteome</keyword>
<dbReference type="SUPFAM" id="SSF159612">
    <property type="entry name" value="TBP-interacting protein-like"/>
    <property type="match status" value="1"/>
</dbReference>
<dbReference type="Proteomes" id="UP000030157">
    <property type="component" value="Segment"/>
</dbReference>
<dbReference type="RefSeq" id="YP_009147183.1">
    <property type="nucleotide sequence ID" value="NC_027335.2"/>
</dbReference>
<accession>A0A096XTB0</accession>
<name>A0A096XTB0_9CAUD</name>
<evidence type="ECO:0008006" key="3">
    <source>
        <dbReference type="Google" id="ProtNLM"/>
    </source>
</evidence>
<evidence type="ECO:0000313" key="1">
    <source>
        <dbReference type="EMBL" id="AII28542.1"/>
    </source>
</evidence>
<protein>
    <recommendedName>
        <fullName evidence="3">Phage protein</fullName>
    </recommendedName>
</protein>
<evidence type="ECO:0000313" key="2">
    <source>
        <dbReference type="Proteomes" id="UP000030157"/>
    </source>
</evidence>
<sequence>MGNLPDDVGSWTTHCINLVCDGELLEDKKNQTYTCEDCGKVVTLDELNEHLEKEAENYLKFFGYK</sequence>
<proteinExistence type="predicted"/>
<dbReference type="EMBL" id="KJ801817">
    <property type="protein sequence ID" value="AII28542.1"/>
    <property type="molecule type" value="Genomic_DNA"/>
</dbReference>